<dbReference type="Proteomes" id="UP001501047">
    <property type="component" value="Unassembled WGS sequence"/>
</dbReference>
<dbReference type="InterPro" id="IPR036162">
    <property type="entry name" value="Resolvase-like_N_sf"/>
</dbReference>
<dbReference type="EMBL" id="BAAACI010000008">
    <property type="protein sequence ID" value="GAA0778314.1"/>
    <property type="molecule type" value="Genomic_DNA"/>
</dbReference>
<dbReference type="SMART" id="SM00857">
    <property type="entry name" value="Resolvase"/>
    <property type="match status" value="1"/>
</dbReference>
<dbReference type="PROSITE" id="PS51736">
    <property type="entry name" value="RECOMBINASES_3"/>
    <property type="match status" value="1"/>
</dbReference>
<evidence type="ECO:0000259" key="1">
    <source>
        <dbReference type="PROSITE" id="PS51736"/>
    </source>
</evidence>
<dbReference type="Gene3D" id="3.90.1750.20">
    <property type="entry name" value="Putative Large Serine Recombinase, Chain B, Domain 2"/>
    <property type="match status" value="1"/>
</dbReference>
<dbReference type="Pfam" id="PF00239">
    <property type="entry name" value="Resolvase"/>
    <property type="match status" value="1"/>
</dbReference>
<keyword evidence="3" id="KW-1185">Reference proteome</keyword>
<feature type="domain" description="Resolvase/invertase-type recombinase catalytic" evidence="1">
    <location>
        <begin position="1"/>
        <end position="140"/>
    </location>
</feature>
<dbReference type="CDD" id="cd00338">
    <property type="entry name" value="Ser_Recombinase"/>
    <property type="match status" value="1"/>
</dbReference>
<evidence type="ECO:0000313" key="2">
    <source>
        <dbReference type="EMBL" id="GAA0778314.1"/>
    </source>
</evidence>
<dbReference type="InterPro" id="IPR038109">
    <property type="entry name" value="DNA_bind_recomb_sf"/>
</dbReference>
<dbReference type="PANTHER" id="PTHR30461:SF23">
    <property type="entry name" value="DNA RECOMBINASE-RELATED"/>
    <property type="match status" value="1"/>
</dbReference>
<dbReference type="PANTHER" id="PTHR30461">
    <property type="entry name" value="DNA-INVERTASE FROM LAMBDOID PROPHAGE"/>
    <property type="match status" value="1"/>
</dbReference>
<protein>
    <recommendedName>
        <fullName evidence="1">Resolvase/invertase-type recombinase catalytic domain-containing protein</fullName>
    </recommendedName>
</protein>
<reference evidence="2 3" key="1">
    <citation type="journal article" date="2019" name="Int. J. Syst. Evol. Microbiol.">
        <title>The Global Catalogue of Microorganisms (GCM) 10K type strain sequencing project: providing services to taxonomists for standard genome sequencing and annotation.</title>
        <authorList>
            <consortium name="The Broad Institute Genomics Platform"/>
            <consortium name="The Broad Institute Genome Sequencing Center for Infectious Disease"/>
            <person name="Wu L."/>
            <person name="Ma J."/>
        </authorList>
    </citation>
    <scope>NUCLEOTIDE SEQUENCE [LARGE SCALE GENOMIC DNA]</scope>
    <source>
        <strain evidence="2 3">JCM 1417</strain>
    </source>
</reference>
<organism evidence="2 3">
    <name type="scientific">Clostridium subterminale</name>
    <dbReference type="NCBI Taxonomy" id="1550"/>
    <lineage>
        <taxon>Bacteria</taxon>
        <taxon>Bacillati</taxon>
        <taxon>Bacillota</taxon>
        <taxon>Clostridia</taxon>
        <taxon>Eubacteriales</taxon>
        <taxon>Clostridiaceae</taxon>
        <taxon>Clostridium</taxon>
    </lineage>
</organism>
<dbReference type="InterPro" id="IPR006119">
    <property type="entry name" value="Resolv_N"/>
</dbReference>
<accession>A0ABN1KXD4</accession>
<gene>
    <name evidence="2" type="ORF">GCM10008908_35020</name>
</gene>
<dbReference type="InterPro" id="IPR050639">
    <property type="entry name" value="SSR_resolvase"/>
</dbReference>
<name>A0ABN1KXD4_CLOSU</name>
<dbReference type="SUPFAM" id="SSF53041">
    <property type="entry name" value="Resolvase-like"/>
    <property type="match status" value="1"/>
</dbReference>
<comment type="caution">
    <text evidence="2">The sequence shown here is derived from an EMBL/GenBank/DDBJ whole genome shotgun (WGS) entry which is preliminary data.</text>
</comment>
<sequence>MSTTHGSQEEISEAQKNGLQKVVNDNSNWILFKVYADTDSGKNIYRSGFREMIFDSYENYFDIILVKSISRFNRNTVDLLETVNKLRLLGIEVIFNQENVSSKDRDSDLVMAISASLAQAESESLSTAIKWGLKRGFETGESKLYMRKCFGYKCSETGELVIDEEQAVVVTKIFNLHSSGYSVDMIIKKLVANHIKPHTGKYK</sequence>
<proteinExistence type="predicted"/>
<dbReference type="Gene3D" id="3.40.50.1390">
    <property type="entry name" value="Resolvase, N-terminal catalytic domain"/>
    <property type="match status" value="1"/>
</dbReference>
<evidence type="ECO:0000313" key="3">
    <source>
        <dbReference type="Proteomes" id="UP001501047"/>
    </source>
</evidence>